<evidence type="ECO:0000313" key="4">
    <source>
        <dbReference type="Proteomes" id="UP000547458"/>
    </source>
</evidence>
<keyword evidence="2" id="KW-1133">Transmembrane helix</keyword>
<sequence length="133" mass="14272">MDSLIWGLVIVGAVVAVLWYRGKKAGSTDPSRSENAAQRSGTEQANKTAQAGDPKQTDGTNRSPEAVPPAVAARDGEIQTQDHAPLRQPASLAEERFMAWELSDGERVVPPSSRRETTATGSPRPPVNPDRRS</sequence>
<reference evidence="3 4" key="1">
    <citation type="submission" date="2020-03" db="EMBL/GenBank/DDBJ databases">
        <title>Sequencing the genomes of 1000 actinobacteria strains.</title>
        <authorList>
            <person name="Klenk H.-P."/>
        </authorList>
    </citation>
    <scope>NUCLEOTIDE SEQUENCE [LARGE SCALE GENOMIC DNA]</scope>
    <source>
        <strain evidence="3 4">DSM 16403</strain>
    </source>
</reference>
<keyword evidence="2" id="KW-0812">Transmembrane</keyword>
<accession>A0A846RX10</accession>
<feature type="transmembrane region" description="Helical" evidence="2">
    <location>
        <begin position="6"/>
        <end position="22"/>
    </location>
</feature>
<keyword evidence="4" id="KW-1185">Reference proteome</keyword>
<comment type="caution">
    <text evidence="3">The sequence shown here is derived from an EMBL/GenBank/DDBJ whole genome shotgun (WGS) entry which is preliminary data.</text>
</comment>
<feature type="compositionally biased region" description="Polar residues" evidence="1">
    <location>
        <begin position="28"/>
        <end position="49"/>
    </location>
</feature>
<evidence type="ECO:0000256" key="1">
    <source>
        <dbReference type="SAM" id="MobiDB-lite"/>
    </source>
</evidence>
<feature type="region of interest" description="Disordered" evidence="1">
    <location>
        <begin position="103"/>
        <end position="133"/>
    </location>
</feature>
<proteinExistence type="predicted"/>
<dbReference type="Proteomes" id="UP000547458">
    <property type="component" value="Unassembled WGS sequence"/>
</dbReference>
<evidence type="ECO:0000313" key="3">
    <source>
        <dbReference type="EMBL" id="NJC22751.1"/>
    </source>
</evidence>
<keyword evidence="2" id="KW-0472">Membrane</keyword>
<gene>
    <name evidence="3" type="ORF">BJ994_001827</name>
</gene>
<feature type="compositionally biased region" description="Pro residues" evidence="1">
    <location>
        <begin position="123"/>
        <end position="133"/>
    </location>
</feature>
<protein>
    <submittedName>
        <fullName evidence="3">Uncharacterized protein</fullName>
    </submittedName>
</protein>
<evidence type="ECO:0000256" key="2">
    <source>
        <dbReference type="SAM" id="Phobius"/>
    </source>
</evidence>
<feature type="region of interest" description="Disordered" evidence="1">
    <location>
        <begin position="24"/>
        <end position="91"/>
    </location>
</feature>
<dbReference type="AlphaFoldDB" id="A0A846RX10"/>
<organism evidence="3 4">
    <name type="scientific">Arthrobacter pigmenti</name>
    <dbReference type="NCBI Taxonomy" id="271432"/>
    <lineage>
        <taxon>Bacteria</taxon>
        <taxon>Bacillati</taxon>
        <taxon>Actinomycetota</taxon>
        <taxon>Actinomycetes</taxon>
        <taxon>Micrococcales</taxon>
        <taxon>Micrococcaceae</taxon>
        <taxon>Arthrobacter</taxon>
    </lineage>
</organism>
<dbReference type="RefSeq" id="WP_167993530.1">
    <property type="nucleotide sequence ID" value="NZ_JAATJL010000001.1"/>
</dbReference>
<dbReference type="EMBL" id="JAATJL010000001">
    <property type="protein sequence ID" value="NJC22751.1"/>
    <property type="molecule type" value="Genomic_DNA"/>
</dbReference>
<name>A0A846RX10_9MICC</name>